<evidence type="ECO:0000256" key="1">
    <source>
        <dbReference type="ARBA" id="ARBA00004141"/>
    </source>
</evidence>
<evidence type="ECO:0000256" key="2">
    <source>
        <dbReference type="ARBA" id="ARBA00022692"/>
    </source>
</evidence>
<dbReference type="STRING" id="1416779.SAMN05444409_1975"/>
<dbReference type="EMBL" id="FSRK01000001">
    <property type="protein sequence ID" value="SIO09521.1"/>
    <property type="molecule type" value="Genomic_DNA"/>
</dbReference>
<organism evidence="7 8">
    <name type="scientific">Epilithonimonas zeae</name>
    <dbReference type="NCBI Taxonomy" id="1416779"/>
    <lineage>
        <taxon>Bacteria</taxon>
        <taxon>Pseudomonadati</taxon>
        <taxon>Bacteroidota</taxon>
        <taxon>Flavobacteriia</taxon>
        <taxon>Flavobacteriales</taxon>
        <taxon>Weeksellaceae</taxon>
        <taxon>Chryseobacterium group</taxon>
        <taxon>Epilithonimonas</taxon>
    </lineage>
</organism>
<feature type="transmembrane region" description="Helical" evidence="5">
    <location>
        <begin position="154"/>
        <end position="174"/>
    </location>
</feature>
<feature type="domain" description="Methylamine utilisation protein MauE" evidence="6">
    <location>
        <begin position="7"/>
        <end position="132"/>
    </location>
</feature>
<evidence type="ECO:0000259" key="6">
    <source>
        <dbReference type="Pfam" id="PF07291"/>
    </source>
</evidence>
<feature type="transmembrane region" description="Helical" evidence="5">
    <location>
        <begin position="113"/>
        <end position="133"/>
    </location>
</feature>
<feature type="transmembrane region" description="Helical" evidence="5">
    <location>
        <begin position="7"/>
        <end position="25"/>
    </location>
</feature>
<protein>
    <recommendedName>
        <fullName evidence="6">Methylamine utilisation protein MauE domain-containing protein</fullName>
    </recommendedName>
</protein>
<name>A0A1N6GPQ1_9FLAO</name>
<dbReference type="Pfam" id="PF07291">
    <property type="entry name" value="MauE"/>
    <property type="match status" value="1"/>
</dbReference>
<keyword evidence="2 5" id="KW-0812">Transmembrane</keyword>
<dbReference type="OrthoDB" id="673785at2"/>
<dbReference type="GO" id="GO:0030416">
    <property type="term" value="P:methylamine metabolic process"/>
    <property type="evidence" value="ECO:0007669"/>
    <property type="project" value="InterPro"/>
</dbReference>
<dbReference type="GO" id="GO:0016020">
    <property type="term" value="C:membrane"/>
    <property type="evidence" value="ECO:0007669"/>
    <property type="project" value="UniProtKB-SubCell"/>
</dbReference>
<evidence type="ECO:0000256" key="4">
    <source>
        <dbReference type="ARBA" id="ARBA00023136"/>
    </source>
</evidence>
<proteinExistence type="predicted"/>
<evidence type="ECO:0000256" key="3">
    <source>
        <dbReference type="ARBA" id="ARBA00022989"/>
    </source>
</evidence>
<dbReference type="RefSeq" id="WP_074235627.1">
    <property type="nucleotide sequence ID" value="NZ_FSRK01000001.1"/>
</dbReference>
<keyword evidence="4 5" id="KW-0472">Membrane</keyword>
<feature type="transmembrane region" description="Helical" evidence="5">
    <location>
        <begin position="45"/>
        <end position="67"/>
    </location>
</feature>
<evidence type="ECO:0000313" key="8">
    <source>
        <dbReference type="Proteomes" id="UP000185207"/>
    </source>
</evidence>
<dbReference type="Proteomes" id="UP000185207">
    <property type="component" value="Unassembled WGS sequence"/>
</dbReference>
<dbReference type="AlphaFoldDB" id="A0A1N6GPQ1"/>
<comment type="subcellular location">
    <subcellularLocation>
        <location evidence="1">Membrane</location>
        <topology evidence="1">Multi-pass membrane protein</topology>
    </subcellularLocation>
</comment>
<gene>
    <name evidence="7" type="ORF">SAMN05444409_1975</name>
</gene>
<feature type="transmembrane region" description="Helical" evidence="5">
    <location>
        <begin position="74"/>
        <end position="93"/>
    </location>
</feature>
<dbReference type="InterPro" id="IPR009908">
    <property type="entry name" value="Methylamine_util_MauE"/>
</dbReference>
<evidence type="ECO:0000256" key="5">
    <source>
        <dbReference type="SAM" id="Phobius"/>
    </source>
</evidence>
<sequence length="514" mass="59157">MKNLKDITVTSIAYFFVLLFIYASVSKIIDFENFQIQIAQSPLLSAYAGYVSYAVILTELVISSALLTKNYRNIGLYSSLLLMSAFTIYIYLILKFSDFVPCSCGGILEKMDWRTHLYFNLLCVLLAITAIIINEKYNIKSLSSQKSSRTNLKLLAKLFVAIFIGSTIVIALFFSSEHIIKKENNFIRRFPHHPISEDKNYDLKVNSYYFAGINNSEIILGNSTSPFLITKIDTSFNRKQLIRLKPDSTIRFRRSQIKTLDHHYFFFDGSIPVIYKGNVNDSTGVLKKISENDAYFEQLIPIDSTGFLIKSQNKEGRAMFGKINLNTFPKVQFNQYQINNDYKSVFTNDGNLIFDIPQRQVYYMPFYHSEYIHLQETHTPKNIIKTIDGTKPAESETKRLQDGSIKVSKPSVVINKTSAVYKGVLFNHSTLIGRYESKKLWHKNIVIDVYKTNPVGYWGSFYIPDLKEKKISQMLVTDQFIFVLTGNQLIRFRFAQSITDLFTQNGSSRKPLQE</sequence>
<keyword evidence="8" id="KW-1185">Reference proteome</keyword>
<accession>A0A1N6GPQ1</accession>
<evidence type="ECO:0000313" key="7">
    <source>
        <dbReference type="EMBL" id="SIO09521.1"/>
    </source>
</evidence>
<keyword evidence="3 5" id="KW-1133">Transmembrane helix</keyword>
<reference evidence="8" key="1">
    <citation type="submission" date="2016-11" db="EMBL/GenBank/DDBJ databases">
        <authorList>
            <person name="Varghese N."/>
            <person name="Submissions S."/>
        </authorList>
    </citation>
    <scope>NUCLEOTIDE SEQUENCE [LARGE SCALE GENOMIC DNA]</scope>
    <source>
        <strain evidence="8">DSM 27623</strain>
    </source>
</reference>